<dbReference type="Pfam" id="PF20036">
    <property type="entry name" value="Gp13-like"/>
    <property type="match status" value="1"/>
</dbReference>
<accession>A0AB39C4B9</accession>
<evidence type="ECO:0000313" key="2">
    <source>
        <dbReference type="EMBL" id="XDJ01097.1"/>
    </source>
</evidence>
<dbReference type="EMBL" id="PP926510">
    <property type="protein sequence ID" value="XDJ01097.1"/>
    <property type="molecule type" value="Genomic_DNA"/>
</dbReference>
<protein>
    <recommendedName>
        <fullName evidence="3">Major capsid protein</fullName>
    </recommendedName>
</protein>
<proteinExistence type="predicted"/>
<feature type="region of interest" description="Disordered" evidence="1">
    <location>
        <begin position="321"/>
        <end position="341"/>
    </location>
</feature>
<evidence type="ECO:0000256" key="1">
    <source>
        <dbReference type="SAM" id="MobiDB-lite"/>
    </source>
</evidence>
<name>A0AB39C4B9_9CAUD</name>
<evidence type="ECO:0008006" key="3">
    <source>
        <dbReference type="Google" id="ProtNLM"/>
    </source>
</evidence>
<organism evidence="2">
    <name type="scientific">Klebsiella phage PMBT64</name>
    <dbReference type="NCBI Taxonomy" id="3229740"/>
    <lineage>
        <taxon>Viruses</taxon>
        <taxon>Duplodnaviria</taxon>
        <taxon>Heunggongvirae</taxon>
        <taxon>Uroviricota</taxon>
        <taxon>Caudoviricetes</taxon>
    </lineage>
</organism>
<sequence>MSFTIFQRKLIGTTVQLLTENLNVFNAASGGTMTIGSGEIIKETMEKMTIGIIDGLVQDRNEHAPVNTKVEPKVLARILGGSINSAGRLGPVAITSGQMRLIETDVNRAAAEIATIASEAMIKRYITVAMGAGVAAIESFGQGIYTQDANVTNKAGELYPTVEDFPLAASIFGDQADLIRTWFMSGTQWAKFSAREAVKSAKLVFELGNMKIFTDGFGRSFLVSDAASAGISAATSGGKAIYAPDTAIVGLAANAIQITTSGLKMAADPAKLGGENIESWWQGEFNYGIALKGMRPTLAFRTETEGKKTPTMADLVKKENWEAEKGETDRKPVSNTDDPVVPARNVRETLGIIMKLTPTVLPSTGGDAGTGGA</sequence>
<dbReference type="InterPro" id="IPR045404">
    <property type="entry name" value="Gp13-like"/>
</dbReference>
<reference evidence="2" key="1">
    <citation type="submission" date="2024-06" db="EMBL/GenBank/DDBJ databases">
        <title>This phage originates from the Bacteriophage catalogue of the Bacteriophage Competence Centre, Department of Microbiology und Biotechnology, Max Rubner-Institut, Kiel, Germany.</title>
        <authorList>
            <person name="Sprotte S."/>
            <person name="Brinks E."/>
            <person name="Hille F."/>
        </authorList>
    </citation>
    <scope>NUCLEOTIDE SEQUENCE</scope>
</reference>
<feature type="compositionally biased region" description="Basic and acidic residues" evidence="1">
    <location>
        <begin position="321"/>
        <end position="332"/>
    </location>
</feature>